<dbReference type="EMBL" id="AONI01000008">
    <property type="protein sequence ID" value="EPX80758.1"/>
    <property type="molecule type" value="Genomic_DNA"/>
</dbReference>
<sequence>MNKDRFAERLNAIQQKSDPNKRVVKRVTKDGLVVDVVKRRRKKLVPVKSLATMALIFVMLKGFVFAQLGEDEYVSRIDTLKKGESPHVLAAFLLDADGATRVTARGLSVVLPRN</sequence>
<organism evidence="2 3">
    <name type="scientific">Litoreibacter arenae DSM 19593</name>
    <dbReference type="NCBI Taxonomy" id="1123360"/>
    <lineage>
        <taxon>Bacteria</taxon>
        <taxon>Pseudomonadati</taxon>
        <taxon>Pseudomonadota</taxon>
        <taxon>Alphaproteobacteria</taxon>
        <taxon>Rhodobacterales</taxon>
        <taxon>Roseobacteraceae</taxon>
        <taxon>Litoreibacter</taxon>
    </lineage>
</organism>
<proteinExistence type="predicted"/>
<keyword evidence="1" id="KW-1133">Transmembrane helix</keyword>
<protein>
    <submittedName>
        <fullName evidence="2">Uncharacterized protein</fullName>
    </submittedName>
</protein>
<accession>S9QME7</accession>
<dbReference type="AlphaFoldDB" id="S9QME7"/>
<dbReference type="HOGENOM" id="CLU_153188_0_0_5"/>
<evidence type="ECO:0000256" key="1">
    <source>
        <dbReference type="SAM" id="Phobius"/>
    </source>
</evidence>
<comment type="caution">
    <text evidence="2">The sequence shown here is derived from an EMBL/GenBank/DDBJ whole genome shotgun (WGS) entry which is preliminary data.</text>
</comment>
<gene>
    <name evidence="2" type="ORF">thalar_00978</name>
</gene>
<evidence type="ECO:0000313" key="3">
    <source>
        <dbReference type="Proteomes" id="UP000015351"/>
    </source>
</evidence>
<keyword evidence="3" id="KW-1185">Reference proteome</keyword>
<evidence type="ECO:0000313" key="2">
    <source>
        <dbReference type="EMBL" id="EPX80758.1"/>
    </source>
</evidence>
<dbReference type="STRING" id="1123360.thalar_00978"/>
<dbReference type="Proteomes" id="UP000015351">
    <property type="component" value="Unassembled WGS sequence"/>
</dbReference>
<keyword evidence="1" id="KW-0472">Membrane</keyword>
<reference evidence="3" key="1">
    <citation type="journal article" date="2013" name="Stand. Genomic Sci.">
        <title>Genome sequence of the Litoreibacter arenae type strain (DSM 19593(T)), a member of the Roseobacter clade isolated from sea sand.</title>
        <authorList>
            <person name="Riedel T."/>
            <person name="Fiebig A."/>
            <person name="Petersen J."/>
            <person name="Gronow S."/>
            <person name="Kyrpides N.C."/>
            <person name="Goker M."/>
            <person name="Klenk H.P."/>
        </authorList>
    </citation>
    <scope>NUCLEOTIDE SEQUENCE [LARGE SCALE GENOMIC DNA]</scope>
    <source>
        <strain evidence="3">DSM 19593</strain>
    </source>
</reference>
<keyword evidence="1" id="KW-0812">Transmembrane</keyword>
<feature type="transmembrane region" description="Helical" evidence="1">
    <location>
        <begin position="49"/>
        <end position="68"/>
    </location>
</feature>
<name>S9QME7_9RHOB</name>